<accession>A0A2P2NAI8</accession>
<organism evidence="1">
    <name type="scientific">Rhizophora mucronata</name>
    <name type="common">Asiatic mangrove</name>
    <dbReference type="NCBI Taxonomy" id="61149"/>
    <lineage>
        <taxon>Eukaryota</taxon>
        <taxon>Viridiplantae</taxon>
        <taxon>Streptophyta</taxon>
        <taxon>Embryophyta</taxon>
        <taxon>Tracheophyta</taxon>
        <taxon>Spermatophyta</taxon>
        <taxon>Magnoliopsida</taxon>
        <taxon>eudicotyledons</taxon>
        <taxon>Gunneridae</taxon>
        <taxon>Pentapetalae</taxon>
        <taxon>rosids</taxon>
        <taxon>fabids</taxon>
        <taxon>Malpighiales</taxon>
        <taxon>Rhizophoraceae</taxon>
        <taxon>Rhizophora</taxon>
    </lineage>
</organism>
<proteinExistence type="predicted"/>
<dbReference type="EMBL" id="GGEC01059008">
    <property type="protein sequence ID" value="MBX39492.1"/>
    <property type="molecule type" value="Transcribed_RNA"/>
</dbReference>
<name>A0A2P2NAI8_RHIMU</name>
<reference evidence="1" key="1">
    <citation type="submission" date="2018-02" db="EMBL/GenBank/DDBJ databases">
        <title>Rhizophora mucronata_Transcriptome.</title>
        <authorList>
            <person name="Meera S.P."/>
            <person name="Sreeshan A."/>
            <person name="Augustine A."/>
        </authorList>
    </citation>
    <scope>NUCLEOTIDE SEQUENCE</scope>
    <source>
        <tissue evidence="1">Leaf</tissue>
    </source>
</reference>
<dbReference type="AlphaFoldDB" id="A0A2P2NAI8"/>
<protein>
    <submittedName>
        <fullName evidence="1">Uncharacterized protein</fullName>
    </submittedName>
</protein>
<evidence type="ECO:0000313" key="1">
    <source>
        <dbReference type="EMBL" id="MBX39492.1"/>
    </source>
</evidence>
<sequence length="36" mass="4178">MFDCMLNFLNLPFHSVDLPRQLVCVFIACSFCKIVI</sequence>